<accession>A0A220SY15</accession>
<organism evidence="1">
    <name type="scientific">Halorubrum lacusprofundi</name>
    <dbReference type="NCBI Taxonomy" id="2247"/>
    <lineage>
        <taxon>Archaea</taxon>
        <taxon>Methanobacteriati</taxon>
        <taxon>Methanobacteriota</taxon>
        <taxon>Stenosarchaea group</taxon>
        <taxon>Halobacteria</taxon>
        <taxon>Halobacteriales</taxon>
        <taxon>Haloferacaceae</taxon>
        <taxon>Halorubrum</taxon>
    </lineage>
</organism>
<protein>
    <submittedName>
        <fullName evidence="1">Uncharacterized protein</fullName>
    </submittedName>
</protein>
<name>A0A220SY15_9EURY</name>
<proteinExistence type="predicted"/>
<keyword evidence="1" id="KW-0614">Plasmid</keyword>
<evidence type="ECO:0000313" key="1">
    <source>
        <dbReference type="EMBL" id="ASK38320.1"/>
    </source>
</evidence>
<reference evidence="1" key="1">
    <citation type="submission" date="2016-09" db="EMBL/GenBank/DDBJ databases">
        <title>A plasmid goes viral.</title>
        <authorList>
            <person name="Erdmann S."/>
            <person name="Tschitschko B."/>
            <person name="Cavicchioli R."/>
        </authorList>
    </citation>
    <scope>NUCLEOTIDE SEQUENCE</scope>
    <source>
        <strain evidence="1">HLS1</strain>
        <plasmid evidence="1">pR1SE2</plasmid>
    </source>
</reference>
<sequence>MAVPHSRYSYPLREDSELSFAAYSLCRTSYLMVSIAVEYPARVSSVDWSASVGFTPAVNGGILSL</sequence>
<dbReference type="EMBL" id="KX906370">
    <property type="protein sequence ID" value="ASK38320.1"/>
    <property type="molecule type" value="Genomic_DNA"/>
</dbReference>
<dbReference type="AlphaFoldDB" id="A0A220SY15"/>
<geneLocation type="plasmid" evidence="1">
    <name>pR1SE2</name>
</geneLocation>